<reference evidence="4" key="1">
    <citation type="journal article" date="2019" name="Int. J. Syst. Evol. Microbiol.">
        <title>The Global Catalogue of Microorganisms (GCM) 10K type strain sequencing project: providing services to taxonomists for standard genome sequencing and annotation.</title>
        <authorList>
            <consortium name="The Broad Institute Genomics Platform"/>
            <consortium name="The Broad Institute Genome Sequencing Center for Infectious Disease"/>
            <person name="Wu L."/>
            <person name="Ma J."/>
        </authorList>
    </citation>
    <scope>NUCLEOTIDE SEQUENCE [LARGE SCALE GENOMIC DNA]</scope>
    <source>
        <strain evidence="4">KCTC 42456</strain>
    </source>
</reference>
<keyword evidence="1" id="KW-0472">Membrane</keyword>
<feature type="transmembrane region" description="Helical" evidence="1">
    <location>
        <begin position="196"/>
        <end position="218"/>
    </location>
</feature>
<evidence type="ECO:0000313" key="4">
    <source>
        <dbReference type="Proteomes" id="UP001597546"/>
    </source>
</evidence>
<dbReference type="Proteomes" id="UP001597546">
    <property type="component" value="Unassembled WGS sequence"/>
</dbReference>
<keyword evidence="4" id="KW-1185">Reference proteome</keyword>
<feature type="domain" description="CAAX prenyl protease 2/Lysostaphin resistance protein A-like" evidence="2">
    <location>
        <begin position="162"/>
        <end position="249"/>
    </location>
</feature>
<feature type="transmembrane region" description="Helical" evidence="1">
    <location>
        <begin position="12"/>
        <end position="38"/>
    </location>
</feature>
<protein>
    <submittedName>
        <fullName evidence="3">CPBP family intramembrane glutamic endopeptidase</fullName>
        <ecNumber evidence="3">3.4.-.-</ecNumber>
    </submittedName>
</protein>
<evidence type="ECO:0000259" key="2">
    <source>
        <dbReference type="Pfam" id="PF02517"/>
    </source>
</evidence>
<evidence type="ECO:0000313" key="3">
    <source>
        <dbReference type="EMBL" id="MFD2730896.1"/>
    </source>
</evidence>
<feature type="transmembrane region" description="Helical" evidence="1">
    <location>
        <begin position="159"/>
        <end position="176"/>
    </location>
</feature>
<dbReference type="RefSeq" id="WP_379044833.1">
    <property type="nucleotide sequence ID" value="NZ_JBHSKW010000049.1"/>
</dbReference>
<proteinExistence type="predicted"/>
<sequence length="305" mass="34496">MQKSTAYHPFFQIMFLIVSAITGALIFTIIGIGGWLILNSDHASLASLSDNPMNMDLNLLRIFQISSSLGMFVAAPIAFAYINEVKPKQYYYFDKKLNISLLLIAFLLMMSASPLFEWVALMNQKMSLPAFLKDLEVWMKAKELEAGELTKKLLIMKTYSDLAINLVMVAIIPAIGEELFFRGGLQNIFGQWLKNHHIAIWVTAIIFSAIHLQFFGFFPRMLLGALFGYLLLCGKSMYLPILGHFLNNGTAVIMAFILQKQGKSLDNLDQNATFNNYSYLVSAIISLTLFYYFFKQAQQKQTLNG</sequence>
<keyword evidence="1" id="KW-1133">Transmembrane helix</keyword>
<dbReference type="PANTHER" id="PTHR36435:SF1">
    <property type="entry name" value="CAAX AMINO TERMINAL PROTEASE FAMILY PROTEIN"/>
    <property type="match status" value="1"/>
</dbReference>
<gene>
    <name evidence="3" type="ORF">ACFSSE_04200</name>
</gene>
<organism evidence="3 4">
    <name type="scientific">Pedobacter alpinus</name>
    <dbReference type="NCBI Taxonomy" id="1590643"/>
    <lineage>
        <taxon>Bacteria</taxon>
        <taxon>Pseudomonadati</taxon>
        <taxon>Bacteroidota</taxon>
        <taxon>Sphingobacteriia</taxon>
        <taxon>Sphingobacteriales</taxon>
        <taxon>Sphingobacteriaceae</taxon>
        <taxon>Pedobacter</taxon>
    </lineage>
</organism>
<name>A0ABW5TRY3_9SPHI</name>
<dbReference type="InterPro" id="IPR052710">
    <property type="entry name" value="CAAX_protease"/>
</dbReference>
<accession>A0ABW5TRY3</accession>
<keyword evidence="1" id="KW-0812">Transmembrane</keyword>
<feature type="transmembrane region" description="Helical" evidence="1">
    <location>
        <begin position="277"/>
        <end position="294"/>
    </location>
</feature>
<dbReference type="GO" id="GO:0016787">
    <property type="term" value="F:hydrolase activity"/>
    <property type="evidence" value="ECO:0007669"/>
    <property type="project" value="UniProtKB-KW"/>
</dbReference>
<dbReference type="EMBL" id="JBHULV010000010">
    <property type="protein sequence ID" value="MFD2730896.1"/>
    <property type="molecule type" value="Genomic_DNA"/>
</dbReference>
<dbReference type="Pfam" id="PF02517">
    <property type="entry name" value="Rce1-like"/>
    <property type="match status" value="1"/>
</dbReference>
<evidence type="ECO:0000256" key="1">
    <source>
        <dbReference type="SAM" id="Phobius"/>
    </source>
</evidence>
<keyword evidence="3" id="KW-0378">Hydrolase</keyword>
<dbReference type="InterPro" id="IPR003675">
    <property type="entry name" value="Rce1/LyrA-like_dom"/>
</dbReference>
<feature type="transmembrane region" description="Helical" evidence="1">
    <location>
        <begin position="102"/>
        <end position="121"/>
    </location>
</feature>
<feature type="transmembrane region" description="Helical" evidence="1">
    <location>
        <begin position="59"/>
        <end position="82"/>
    </location>
</feature>
<feature type="transmembrane region" description="Helical" evidence="1">
    <location>
        <begin position="238"/>
        <end position="257"/>
    </location>
</feature>
<dbReference type="EC" id="3.4.-.-" evidence="3"/>
<dbReference type="PANTHER" id="PTHR36435">
    <property type="entry name" value="SLR1288 PROTEIN"/>
    <property type="match status" value="1"/>
</dbReference>
<comment type="caution">
    <text evidence="3">The sequence shown here is derived from an EMBL/GenBank/DDBJ whole genome shotgun (WGS) entry which is preliminary data.</text>
</comment>